<dbReference type="PANTHER" id="PTHR16155">
    <property type="entry name" value="DED DOMAIN-CONTAINING PROTEIN"/>
    <property type="match status" value="1"/>
</dbReference>
<evidence type="ECO:0000313" key="2">
    <source>
        <dbReference type="Ensembl" id="ENSNFUP00015010427.1"/>
    </source>
</evidence>
<dbReference type="AlphaFoldDB" id="A0A8C6NLX6"/>
<dbReference type="Proteomes" id="UP000694548">
    <property type="component" value="Chromosome sgr04"/>
</dbReference>
<proteinExistence type="predicted"/>
<name>A0A8C6NLX6_NOTFU</name>
<protein>
    <recommendedName>
        <fullName evidence="4">Sterile alpha motif domain-containing protein 9-like</fullName>
    </recommendedName>
</protein>
<evidence type="ECO:0000313" key="3">
    <source>
        <dbReference type="Proteomes" id="UP000694548"/>
    </source>
</evidence>
<organism evidence="2 3">
    <name type="scientific">Nothobranchius furzeri</name>
    <name type="common">Turquoise killifish</name>
    <dbReference type="NCBI Taxonomy" id="105023"/>
    <lineage>
        <taxon>Eukaryota</taxon>
        <taxon>Metazoa</taxon>
        <taxon>Chordata</taxon>
        <taxon>Craniata</taxon>
        <taxon>Vertebrata</taxon>
        <taxon>Euteleostomi</taxon>
        <taxon>Actinopterygii</taxon>
        <taxon>Neopterygii</taxon>
        <taxon>Teleostei</taxon>
        <taxon>Neoteleostei</taxon>
        <taxon>Acanthomorphata</taxon>
        <taxon>Ovalentaria</taxon>
        <taxon>Atherinomorphae</taxon>
        <taxon>Cyprinodontiformes</taxon>
        <taxon>Nothobranchiidae</taxon>
        <taxon>Nothobranchius</taxon>
    </lineage>
</organism>
<keyword evidence="3" id="KW-1185">Reference proteome</keyword>
<reference evidence="2" key="3">
    <citation type="submission" date="2025-09" db="UniProtKB">
        <authorList>
            <consortium name="Ensembl"/>
        </authorList>
    </citation>
    <scope>IDENTIFICATION</scope>
</reference>
<feature type="coiled-coil region" evidence="1">
    <location>
        <begin position="384"/>
        <end position="420"/>
    </location>
</feature>
<dbReference type="Ensembl" id="ENSNFUT00015010954.1">
    <property type="protein sequence ID" value="ENSNFUP00015010427.1"/>
    <property type="gene ID" value="ENSNFUG00015005144.1"/>
</dbReference>
<keyword evidence="1" id="KW-0175">Coiled coil</keyword>
<evidence type="ECO:0000256" key="1">
    <source>
        <dbReference type="SAM" id="Coils"/>
    </source>
</evidence>
<accession>A0A8C6NLX6</accession>
<reference evidence="2" key="1">
    <citation type="submission" date="2014-08" db="EMBL/GenBank/DDBJ databases">
        <authorList>
            <person name="Senf B."/>
            <person name="Petzold A."/>
            <person name="Downie B.R."/>
            <person name="Koch P."/>
            <person name="Platzer M."/>
        </authorList>
    </citation>
    <scope>NUCLEOTIDE SEQUENCE [LARGE SCALE GENOMIC DNA]</scope>
    <source>
        <strain evidence="2">GRZ</strain>
    </source>
</reference>
<reference evidence="2" key="2">
    <citation type="submission" date="2025-08" db="UniProtKB">
        <authorList>
            <consortium name="Ensembl"/>
        </authorList>
    </citation>
    <scope>IDENTIFICATION</scope>
</reference>
<dbReference type="GO" id="GO:0005737">
    <property type="term" value="C:cytoplasm"/>
    <property type="evidence" value="ECO:0007669"/>
    <property type="project" value="TreeGrafter"/>
</dbReference>
<sequence length="777" mass="90303">MQVLWDMRKTFRRAVLTGSTLETTKIAKEVVHLFTGGSEHDHNTVLLLLNNEFILDNLQDCIMAEITEQEVVADTPIVILFNCVRNDYVVLQKERSYKEKVEFKDKQDVILKTTLSDSEKEQFEAKKEDLSRRYGDKTKQFHGFNILQTDFSRDYIQEVCAIFEKTERRNKPLKMQLVAFLSLLNAYVPGSYLLESDCLQFLRRDKSVRGDLSLADLMQPFSHLILSYKHEKRREKKIQMAHPMIAKCCTKLLTKAEVTRRDKARNFLISFCKGDVSTYLLQKEDEDVEKYSRLILDITKKEDKKESASVLKVASNKFVTNPCFPQALARFCYRELKDYKEAEMWAKTAKERDPKKSFIADTLGQVHKNHLKNKESSTDTKALLLLAQKAIEAFEEEERLAEEEHKKSLIEEEKSKVLRELNTRGHFGFLQVCSILFDRLSEDKTWRRVLTNNITMGSALKLLGDNKLFRFSNFVDSLREKVEKKFEFFDTFLAYSVSITRKDKAYVSWEAAQNKDKFEKNTQSLKQKLAVTSAGVLSCLDRRCTLSDVQHVVKCWEEMCQSKDSAFVNFILAKIVLSNKINTPPSSGHQHTLRQMKPPCPVEYHMLNLLLFWPTEDEDKPKSDLNILTERVRHAYEGEYGTVFRSRYLRPLFFIGPGKSLTSFVHRRTLEIVFTKDALIESNTNWRSENIFKDPIVQERLIKIEGVVRHYRVYATFRGTEVEVEANRKDSLWKSGDVTFYLGITIKGPVAFSIQRRLTIAEGKKNNCSFKITTQTN</sequence>
<dbReference type="PANTHER" id="PTHR16155:SF18">
    <property type="entry name" value="STERILE ALPHA MOTIF DOMAIN-CONTAINING PROTEIN 9-LIKE"/>
    <property type="match status" value="1"/>
</dbReference>
<dbReference type="GeneTree" id="ENSGT00390000013973"/>
<evidence type="ECO:0008006" key="4">
    <source>
        <dbReference type="Google" id="ProtNLM"/>
    </source>
</evidence>